<dbReference type="AlphaFoldDB" id="A0A4C1WTL7"/>
<dbReference type="EMBL" id="BGZK01000636">
    <property type="protein sequence ID" value="GBP53932.1"/>
    <property type="molecule type" value="Genomic_DNA"/>
</dbReference>
<reference evidence="1 2" key="1">
    <citation type="journal article" date="2019" name="Commun. Biol.">
        <title>The bagworm genome reveals a unique fibroin gene that provides high tensile strength.</title>
        <authorList>
            <person name="Kono N."/>
            <person name="Nakamura H."/>
            <person name="Ohtoshi R."/>
            <person name="Tomita M."/>
            <person name="Numata K."/>
            <person name="Arakawa K."/>
        </authorList>
    </citation>
    <scope>NUCLEOTIDE SEQUENCE [LARGE SCALE GENOMIC DNA]</scope>
</reference>
<accession>A0A4C1WTL7</accession>
<comment type="caution">
    <text evidence="1">The sequence shown here is derived from an EMBL/GenBank/DDBJ whole genome shotgun (WGS) entry which is preliminary data.</text>
</comment>
<name>A0A4C1WTL7_EUMVA</name>
<organism evidence="1 2">
    <name type="scientific">Eumeta variegata</name>
    <name type="common">Bagworm moth</name>
    <name type="synonym">Eumeta japonica</name>
    <dbReference type="NCBI Taxonomy" id="151549"/>
    <lineage>
        <taxon>Eukaryota</taxon>
        <taxon>Metazoa</taxon>
        <taxon>Ecdysozoa</taxon>
        <taxon>Arthropoda</taxon>
        <taxon>Hexapoda</taxon>
        <taxon>Insecta</taxon>
        <taxon>Pterygota</taxon>
        <taxon>Neoptera</taxon>
        <taxon>Endopterygota</taxon>
        <taxon>Lepidoptera</taxon>
        <taxon>Glossata</taxon>
        <taxon>Ditrysia</taxon>
        <taxon>Tineoidea</taxon>
        <taxon>Psychidae</taxon>
        <taxon>Oiketicinae</taxon>
        <taxon>Eumeta</taxon>
    </lineage>
</organism>
<sequence length="178" mass="19381">MLRNRKPRGVDSEVSGCRRRRGAAGCGGARRGAAADLDSFIATPPLPGRARHATITFGSTSHNMSIGFRVPSHSFYFDNIARPKCQAFASALRSMIFFRILSATASIDILSLVKAIGMLRADNTQYNRRRVAIYGTGRSGAGWRPDIDPLQCARPRRTRKGIASLSFVEVIGSRALSL</sequence>
<gene>
    <name evidence="1" type="ORF">EVAR_96610_1</name>
</gene>
<proteinExistence type="predicted"/>
<protein>
    <submittedName>
        <fullName evidence="1">Uncharacterized protein</fullName>
    </submittedName>
</protein>
<evidence type="ECO:0000313" key="1">
    <source>
        <dbReference type="EMBL" id="GBP53932.1"/>
    </source>
</evidence>
<keyword evidence="2" id="KW-1185">Reference proteome</keyword>
<dbReference type="Proteomes" id="UP000299102">
    <property type="component" value="Unassembled WGS sequence"/>
</dbReference>
<evidence type="ECO:0000313" key="2">
    <source>
        <dbReference type="Proteomes" id="UP000299102"/>
    </source>
</evidence>